<dbReference type="GO" id="GO:0042134">
    <property type="term" value="F:rRNA primary transcript binding"/>
    <property type="evidence" value="ECO:0007669"/>
    <property type="project" value="InterPro"/>
</dbReference>
<dbReference type="PANTHER" id="PTHR37792">
    <property type="entry name" value="RIBONUCLEASE MRP PROTEIN SUBUNIT RMP1"/>
    <property type="match status" value="1"/>
</dbReference>
<dbReference type="AlphaFoldDB" id="A0A1E4RIS5"/>
<dbReference type="GO" id="GO:0000466">
    <property type="term" value="P:maturation of 5.8S rRNA from tricistronic rRNA transcript (SSU-rRNA, 5.8S rRNA, LSU-rRNA)"/>
    <property type="evidence" value="ECO:0007669"/>
    <property type="project" value="TreeGrafter"/>
</dbReference>
<dbReference type="OrthoDB" id="5414547at2759"/>
<dbReference type="EMBL" id="KV454541">
    <property type="protein sequence ID" value="ODV67136.1"/>
    <property type="molecule type" value="Genomic_DNA"/>
</dbReference>
<proteinExistence type="predicted"/>
<evidence type="ECO:0000313" key="3">
    <source>
        <dbReference type="EMBL" id="ODV67136.1"/>
    </source>
</evidence>
<sequence>MEGFLLQVDYDKLVNEYEINHLIYHRNHNQHRLSTWWKIFNIIHRSLRKILKKMIDIQNLKSTRTLERKKEEIREIVGYLIKKQIFKRAFYQYNGIIALGQYVTLGLALLGNLGAIHSILIKIEGMEKPRGKPVGKILEAPVAVPDQKEDIGDEIVMSSTIPNETKEEPTIDVFSSLSTMKKKKKPRKLGEDNLQSNSSSLKAIAKSESIDDIFGPPKKKVKKEKKKKAKNDMDDIFG</sequence>
<dbReference type="CDD" id="cd22573">
    <property type="entry name" value="RMP1_RBD"/>
    <property type="match status" value="1"/>
</dbReference>
<dbReference type="GO" id="GO:0000294">
    <property type="term" value="P:nuclear-transcribed mRNA catabolic process, RNase MRP-dependent"/>
    <property type="evidence" value="ECO:0007669"/>
    <property type="project" value="TreeGrafter"/>
</dbReference>
<dbReference type="GO" id="GO:0000172">
    <property type="term" value="C:ribonuclease MRP complex"/>
    <property type="evidence" value="ECO:0007669"/>
    <property type="project" value="InterPro"/>
</dbReference>
<organism evidence="3 4">
    <name type="scientific">Hyphopichia burtonii NRRL Y-1933</name>
    <dbReference type="NCBI Taxonomy" id="984485"/>
    <lineage>
        <taxon>Eukaryota</taxon>
        <taxon>Fungi</taxon>
        <taxon>Dikarya</taxon>
        <taxon>Ascomycota</taxon>
        <taxon>Saccharomycotina</taxon>
        <taxon>Pichiomycetes</taxon>
        <taxon>Debaryomycetaceae</taxon>
        <taxon>Hyphopichia</taxon>
    </lineage>
</organism>
<dbReference type="GeneID" id="30995888"/>
<keyword evidence="4" id="KW-1185">Reference proteome</keyword>
<protein>
    <recommendedName>
        <fullName evidence="2">RNase MRP protein 1 RNA binding domain-containing protein</fullName>
    </recommendedName>
</protein>
<dbReference type="STRING" id="984485.A0A1E4RIS5"/>
<dbReference type="PANTHER" id="PTHR37792:SF1">
    <property type="entry name" value="RIBONUCLEASE MRP PROTEIN SUBUNIT RMP1"/>
    <property type="match status" value="1"/>
</dbReference>
<gene>
    <name evidence="3" type="ORF">HYPBUDRAFT_153045</name>
</gene>
<evidence type="ECO:0000256" key="1">
    <source>
        <dbReference type="SAM" id="MobiDB-lite"/>
    </source>
</evidence>
<evidence type="ECO:0000259" key="2">
    <source>
        <dbReference type="Pfam" id="PF20945"/>
    </source>
</evidence>
<feature type="region of interest" description="Disordered" evidence="1">
    <location>
        <begin position="182"/>
        <end position="238"/>
    </location>
</feature>
<dbReference type="Pfam" id="PF20945">
    <property type="entry name" value="RMP1"/>
    <property type="match status" value="1"/>
</dbReference>
<reference evidence="4" key="1">
    <citation type="submission" date="2016-05" db="EMBL/GenBank/DDBJ databases">
        <title>Comparative genomics of biotechnologically important yeasts.</title>
        <authorList>
            <consortium name="DOE Joint Genome Institute"/>
            <person name="Riley R."/>
            <person name="Haridas S."/>
            <person name="Wolfe K.H."/>
            <person name="Lopes M.R."/>
            <person name="Hittinger C.T."/>
            <person name="Goker M."/>
            <person name="Salamov A."/>
            <person name="Wisecaver J."/>
            <person name="Long T.M."/>
            <person name="Aerts A.L."/>
            <person name="Barry K."/>
            <person name="Choi C."/>
            <person name="Clum A."/>
            <person name="Coughlan A.Y."/>
            <person name="Deshpande S."/>
            <person name="Douglass A.P."/>
            <person name="Hanson S.J."/>
            <person name="Klenk H.-P."/>
            <person name="Labutti K."/>
            <person name="Lapidus A."/>
            <person name="Lindquist E."/>
            <person name="Lipzen A."/>
            <person name="Meier-Kolthoff J.P."/>
            <person name="Ohm R.A."/>
            <person name="Otillar R.P."/>
            <person name="Pangilinan J."/>
            <person name="Peng Y."/>
            <person name="Rokas A."/>
            <person name="Rosa C.A."/>
            <person name="Scheuner C."/>
            <person name="Sibirny A.A."/>
            <person name="Slot J.C."/>
            <person name="Stielow J.B."/>
            <person name="Sun H."/>
            <person name="Kurtzman C.P."/>
            <person name="Blackwell M."/>
            <person name="Grigoriev I.V."/>
            <person name="Jeffries T.W."/>
        </authorList>
    </citation>
    <scope>NUCLEOTIDE SEQUENCE [LARGE SCALE GENOMIC DNA]</scope>
    <source>
        <strain evidence="4">NRRL Y-1933</strain>
    </source>
</reference>
<name>A0A1E4RIS5_9ASCO</name>
<accession>A0A1E4RIS5</accession>
<dbReference type="InterPro" id="IPR047204">
    <property type="entry name" value="RMP1_RBD"/>
</dbReference>
<evidence type="ECO:0000313" key="4">
    <source>
        <dbReference type="Proteomes" id="UP000095085"/>
    </source>
</evidence>
<dbReference type="InterPro" id="IPR047205">
    <property type="entry name" value="RMP1"/>
</dbReference>
<dbReference type="Proteomes" id="UP000095085">
    <property type="component" value="Unassembled WGS sequence"/>
</dbReference>
<dbReference type="RefSeq" id="XP_020076203.1">
    <property type="nucleotide sequence ID" value="XM_020221339.1"/>
</dbReference>
<feature type="compositionally biased region" description="Basic residues" evidence="1">
    <location>
        <begin position="217"/>
        <end position="229"/>
    </location>
</feature>
<feature type="domain" description="RNase MRP protein 1 RNA binding" evidence="2">
    <location>
        <begin position="21"/>
        <end position="114"/>
    </location>
</feature>